<dbReference type="EMBL" id="JAPFCC010000001">
    <property type="protein sequence ID" value="MCW7556099.1"/>
    <property type="molecule type" value="Genomic_DNA"/>
</dbReference>
<evidence type="ECO:0000313" key="1">
    <source>
        <dbReference type="EMBL" id="MCW7556099.1"/>
    </source>
</evidence>
<proteinExistence type="predicted"/>
<sequence length="162" mass="18761">MSTTANASDISTLLKHKAVDVKAWFESGTGEMNDLFVRKRPVHAQITKFIAAEKEREPDRVHFDLTVQYGEKRWIVRLEMAFYSLRWVSGDSINMPGLLFNALAPDGMPTRIAYYNLKYTPVLDAMDPQTWCKGWIQKILKHPEIKHLFAHKVEVPEEELEE</sequence>
<evidence type="ECO:0000313" key="2">
    <source>
        <dbReference type="Proteomes" id="UP001209854"/>
    </source>
</evidence>
<name>A0ABT3N395_9GAMM</name>
<dbReference type="RefSeq" id="WP_262565813.1">
    <property type="nucleotide sequence ID" value="NZ_JAPFCC010000001.1"/>
</dbReference>
<gene>
    <name evidence="1" type="ORF">NX722_26420</name>
</gene>
<keyword evidence="2" id="KW-1185">Reference proteome</keyword>
<organism evidence="1 2">
    <name type="scientific">Endozoicomonas gorgoniicola</name>
    <dbReference type="NCBI Taxonomy" id="1234144"/>
    <lineage>
        <taxon>Bacteria</taxon>
        <taxon>Pseudomonadati</taxon>
        <taxon>Pseudomonadota</taxon>
        <taxon>Gammaproteobacteria</taxon>
        <taxon>Oceanospirillales</taxon>
        <taxon>Endozoicomonadaceae</taxon>
        <taxon>Endozoicomonas</taxon>
    </lineage>
</organism>
<reference evidence="1 2" key="1">
    <citation type="submission" date="2022-10" db="EMBL/GenBank/DDBJ databases">
        <title>High-quality genome sequences of two octocoral-associated bacteria, Endozoicomonas euniceicola EF212 and Endozoicomonas gorgoniicola PS125.</title>
        <authorList>
            <person name="Chiou Y.-J."/>
            <person name="Chen Y.-H."/>
        </authorList>
    </citation>
    <scope>NUCLEOTIDE SEQUENCE [LARGE SCALE GENOMIC DNA]</scope>
    <source>
        <strain evidence="1 2">PS125</strain>
    </source>
</reference>
<protein>
    <submittedName>
        <fullName evidence="1">Uncharacterized protein</fullName>
    </submittedName>
</protein>
<dbReference type="Proteomes" id="UP001209854">
    <property type="component" value="Unassembled WGS sequence"/>
</dbReference>
<comment type="caution">
    <text evidence="1">The sequence shown here is derived from an EMBL/GenBank/DDBJ whole genome shotgun (WGS) entry which is preliminary data.</text>
</comment>
<accession>A0ABT3N395</accession>